<reference evidence="8" key="1">
    <citation type="submission" date="2021-07" db="EMBL/GenBank/DDBJ databases">
        <title>New genus and species of the family Alcaligenaceae.</title>
        <authorList>
            <person name="Hahn M.W."/>
        </authorList>
    </citation>
    <scope>NUCLEOTIDE SEQUENCE</scope>
    <source>
        <strain evidence="8">LF4-65</strain>
    </source>
</reference>
<dbReference type="SUPFAM" id="SSF81345">
    <property type="entry name" value="ABC transporter involved in vitamin B12 uptake, BtuC"/>
    <property type="match status" value="1"/>
</dbReference>
<dbReference type="AlphaFoldDB" id="A0A953T6G3"/>
<feature type="transmembrane region" description="Helical" evidence="7">
    <location>
        <begin position="79"/>
        <end position="97"/>
    </location>
</feature>
<feature type="transmembrane region" description="Helical" evidence="7">
    <location>
        <begin position="235"/>
        <end position="254"/>
    </location>
</feature>
<evidence type="ECO:0000256" key="4">
    <source>
        <dbReference type="ARBA" id="ARBA00022989"/>
    </source>
</evidence>
<name>A0A953T6G3_9BURK</name>
<dbReference type="InterPro" id="IPR037294">
    <property type="entry name" value="ABC_BtuC-like"/>
</dbReference>
<comment type="caution">
    <text evidence="8">The sequence shown here is derived from an EMBL/GenBank/DDBJ whole genome shotgun (WGS) entry which is preliminary data.</text>
</comment>
<dbReference type="EMBL" id="JAHXRI010000025">
    <property type="protein sequence ID" value="MBZ1351997.1"/>
    <property type="molecule type" value="Genomic_DNA"/>
</dbReference>
<evidence type="ECO:0000256" key="6">
    <source>
        <dbReference type="RuleBase" id="RU003943"/>
    </source>
</evidence>
<dbReference type="RefSeq" id="WP_259662401.1">
    <property type="nucleotide sequence ID" value="NZ_JAHXRI010000025.1"/>
</dbReference>
<protein>
    <submittedName>
        <fullName evidence="8">Metal ABC transporter permease</fullName>
    </submittedName>
</protein>
<evidence type="ECO:0000256" key="1">
    <source>
        <dbReference type="ARBA" id="ARBA00004141"/>
    </source>
</evidence>
<dbReference type="CDD" id="cd06550">
    <property type="entry name" value="TM_ABC_iron-siderophores_like"/>
    <property type="match status" value="1"/>
</dbReference>
<dbReference type="Pfam" id="PF00950">
    <property type="entry name" value="ABC-3"/>
    <property type="match status" value="1"/>
</dbReference>
<keyword evidence="5 7" id="KW-0472">Membrane</keyword>
<feature type="transmembrane region" description="Helical" evidence="7">
    <location>
        <begin position="26"/>
        <end position="46"/>
    </location>
</feature>
<keyword evidence="4 7" id="KW-1133">Transmembrane helix</keyword>
<evidence type="ECO:0000256" key="7">
    <source>
        <dbReference type="SAM" id="Phobius"/>
    </source>
</evidence>
<keyword evidence="3 6" id="KW-0812">Transmembrane</keyword>
<feature type="transmembrane region" description="Helical" evidence="7">
    <location>
        <begin position="260"/>
        <end position="279"/>
    </location>
</feature>
<feature type="transmembrane region" description="Helical" evidence="7">
    <location>
        <begin position="55"/>
        <end position="73"/>
    </location>
</feature>
<dbReference type="InterPro" id="IPR001626">
    <property type="entry name" value="ABC_TroCD"/>
</dbReference>
<dbReference type="GO" id="GO:0055085">
    <property type="term" value="P:transmembrane transport"/>
    <property type="evidence" value="ECO:0007669"/>
    <property type="project" value="InterPro"/>
</dbReference>
<dbReference type="GO" id="GO:0010043">
    <property type="term" value="P:response to zinc ion"/>
    <property type="evidence" value="ECO:0007669"/>
    <property type="project" value="TreeGrafter"/>
</dbReference>
<accession>A0A953T6G3</accession>
<keyword evidence="6" id="KW-0813">Transport</keyword>
<dbReference type="Proteomes" id="UP000739565">
    <property type="component" value="Unassembled WGS sequence"/>
</dbReference>
<feature type="transmembrane region" description="Helical" evidence="7">
    <location>
        <begin position="147"/>
        <end position="166"/>
    </location>
</feature>
<feature type="transmembrane region" description="Helical" evidence="7">
    <location>
        <begin position="109"/>
        <end position="127"/>
    </location>
</feature>
<gene>
    <name evidence="8" type="ORF">KZZ10_15235</name>
</gene>
<sequence>MLTDAFQQIYNFVFLPFVDYGFMRRALVACVIIGLACGPIGTILVLRRMSLAGDAIAHAVLPGAAVGFIFFGLSLPAMTIGSFVAAALMALVANLVTRWTKQKEDASFASFYLISLAAGVMLISTSGSKVDLLHFLFGSVLATNDESLIMIAGASTVTLLVLAVIWRPLVIECFDPAFLRSVDGRGGLIHQVFMLTVVLTLVSGFQALGTLMAVGLLMLPATAARFWCYGVIARASVAAGIGAASAVVGLLISYHANFPSGPSIVLVAGALYLVSLFAGSRDSLRQVWFPAPQHKES</sequence>
<dbReference type="PANTHER" id="PTHR30477">
    <property type="entry name" value="ABC-TRANSPORTER METAL-BINDING PROTEIN"/>
    <property type="match status" value="1"/>
</dbReference>
<dbReference type="GO" id="GO:0043190">
    <property type="term" value="C:ATP-binding cassette (ABC) transporter complex"/>
    <property type="evidence" value="ECO:0007669"/>
    <property type="project" value="InterPro"/>
</dbReference>
<evidence type="ECO:0000313" key="8">
    <source>
        <dbReference type="EMBL" id="MBZ1351997.1"/>
    </source>
</evidence>
<evidence type="ECO:0000256" key="2">
    <source>
        <dbReference type="ARBA" id="ARBA00008034"/>
    </source>
</evidence>
<keyword evidence="9" id="KW-1185">Reference proteome</keyword>
<organism evidence="8 9">
    <name type="scientific">Zwartia hollandica</name>
    <dbReference type="NCBI Taxonomy" id="324606"/>
    <lineage>
        <taxon>Bacteria</taxon>
        <taxon>Pseudomonadati</taxon>
        <taxon>Pseudomonadota</taxon>
        <taxon>Betaproteobacteria</taxon>
        <taxon>Burkholderiales</taxon>
        <taxon>Alcaligenaceae</taxon>
        <taxon>Zwartia</taxon>
    </lineage>
</organism>
<evidence type="ECO:0000313" key="9">
    <source>
        <dbReference type="Proteomes" id="UP000739565"/>
    </source>
</evidence>
<proteinExistence type="inferred from homology"/>
<comment type="subcellular location">
    <subcellularLocation>
        <location evidence="6">Cell membrane</location>
        <topology evidence="6">Multi-pass membrane protein</topology>
    </subcellularLocation>
    <subcellularLocation>
        <location evidence="1">Membrane</location>
        <topology evidence="1">Multi-pass membrane protein</topology>
    </subcellularLocation>
</comment>
<dbReference type="Gene3D" id="1.10.3470.10">
    <property type="entry name" value="ABC transporter involved in vitamin B12 uptake, BtuC"/>
    <property type="match status" value="1"/>
</dbReference>
<comment type="similarity">
    <text evidence="2 6">Belongs to the ABC-3 integral membrane protein family.</text>
</comment>
<evidence type="ECO:0000256" key="5">
    <source>
        <dbReference type="ARBA" id="ARBA00023136"/>
    </source>
</evidence>
<evidence type="ECO:0000256" key="3">
    <source>
        <dbReference type="ARBA" id="ARBA00022692"/>
    </source>
</evidence>
<dbReference type="PANTHER" id="PTHR30477:SF13">
    <property type="entry name" value="IRON TRANSPORT SYSTEM MEMBRANE PROTEIN HI_0360-RELATED"/>
    <property type="match status" value="1"/>
</dbReference>